<dbReference type="PANTHER" id="PTHR23291">
    <property type="entry name" value="BAX INHIBITOR-RELATED"/>
    <property type="match status" value="1"/>
</dbReference>
<feature type="transmembrane region" description="Helical" evidence="6">
    <location>
        <begin position="68"/>
        <end position="87"/>
    </location>
</feature>
<comment type="subcellular location">
    <subcellularLocation>
        <location evidence="1">Membrane</location>
        <topology evidence="1">Multi-pass membrane protein</topology>
    </subcellularLocation>
</comment>
<dbReference type="InterPro" id="IPR006214">
    <property type="entry name" value="Bax_inhibitor_1-related"/>
</dbReference>
<keyword evidence="4 6" id="KW-1133">Transmembrane helix</keyword>
<evidence type="ECO:0000313" key="7">
    <source>
        <dbReference type="EMBL" id="GAA0492746.1"/>
    </source>
</evidence>
<feature type="transmembrane region" description="Helical" evidence="6">
    <location>
        <begin position="37"/>
        <end position="56"/>
    </location>
</feature>
<evidence type="ECO:0000256" key="6">
    <source>
        <dbReference type="RuleBase" id="RU004379"/>
    </source>
</evidence>
<dbReference type="RefSeq" id="WP_343840068.1">
    <property type="nucleotide sequence ID" value="NZ_BAAADO010000003.1"/>
</dbReference>
<evidence type="ECO:0000256" key="2">
    <source>
        <dbReference type="ARBA" id="ARBA00010350"/>
    </source>
</evidence>
<feature type="transmembrane region" description="Helical" evidence="6">
    <location>
        <begin position="125"/>
        <end position="145"/>
    </location>
</feature>
<evidence type="ECO:0000256" key="3">
    <source>
        <dbReference type="ARBA" id="ARBA00022692"/>
    </source>
</evidence>
<feature type="transmembrane region" description="Helical" evidence="6">
    <location>
        <begin position="93"/>
        <end position="113"/>
    </location>
</feature>
<name>A0ABN1B8X4_9BACI</name>
<dbReference type="Proteomes" id="UP001500880">
    <property type="component" value="Unassembled WGS sequence"/>
</dbReference>
<accession>A0ABN1B8X4</accession>
<keyword evidence="8" id="KW-1185">Reference proteome</keyword>
<organism evidence="7 8">
    <name type="scientific">Salinibacillus aidingensis</name>
    <dbReference type="NCBI Taxonomy" id="237684"/>
    <lineage>
        <taxon>Bacteria</taxon>
        <taxon>Bacillati</taxon>
        <taxon>Bacillota</taxon>
        <taxon>Bacilli</taxon>
        <taxon>Bacillales</taxon>
        <taxon>Bacillaceae</taxon>
        <taxon>Salinibacillus</taxon>
    </lineage>
</organism>
<dbReference type="CDD" id="cd10432">
    <property type="entry name" value="BI-1-like_bacterial"/>
    <property type="match status" value="1"/>
</dbReference>
<dbReference type="EMBL" id="BAAADO010000003">
    <property type="protein sequence ID" value="GAA0492746.1"/>
    <property type="molecule type" value="Genomic_DNA"/>
</dbReference>
<reference evidence="7 8" key="1">
    <citation type="journal article" date="2019" name="Int. J. Syst. Evol. Microbiol.">
        <title>The Global Catalogue of Microorganisms (GCM) 10K type strain sequencing project: providing services to taxonomists for standard genome sequencing and annotation.</title>
        <authorList>
            <consortium name="The Broad Institute Genomics Platform"/>
            <consortium name="The Broad Institute Genome Sequencing Center for Infectious Disease"/>
            <person name="Wu L."/>
            <person name="Ma J."/>
        </authorList>
    </citation>
    <scope>NUCLEOTIDE SEQUENCE [LARGE SCALE GENOMIC DNA]</scope>
    <source>
        <strain evidence="7 8">JCM 12389</strain>
    </source>
</reference>
<evidence type="ECO:0000256" key="5">
    <source>
        <dbReference type="ARBA" id="ARBA00023136"/>
    </source>
</evidence>
<keyword evidence="3 6" id="KW-0812">Transmembrane</keyword>
<evidence type="ECO:0000313" key="8">
    <source>
        <dbReference type="Proteomes" id="UP001500880"/>
    </source>
</evidence>
<comment type="similarity">
    <text evidence="2 6">Belongs to the BI1 family.</text>
</comment>
<evidence type="ECO:0000256" key="4">
    <source>
        <dbReference type="ARBA" id="ARBA00022989"/>
    </source>
</evidence>
<gene>
    <name evidence="7" type="ORF">GCM10008986_18910</name>
</gene>
<dbReference type="PANTHER" id="PTHR23291:SF50">
    <property type="entry name" value="PROTEIN LIFEGUARD 4"/>
    <property type="match status" value="1"/>
</dbReference>
<evidence type="ECO:0000256" key="1">
    <source>
        <dbReference type="ARBA" id="ARBA00004141"/>
    </source>
</evidence>
<feature type="transmembrane region" description="Helical" evidence="6">
    <location>
        <begin position="182"/>
        <end position="204"/>
    </location>
</feature>
<sequence length="207" mass="23367">MEHVQYQKPYAKLFIAFFSALMIAFVGFYAGQYVPPAYFLPLIFVELGLIIAMIFLRRKKAIGYPLMFTFMFVSGCTLYPAIAMYISQLGAETVGKAIVITALSFAGIALYTVISKHDFRFMGGFLFISLFVLIGLGIANIFVPFGGQMDLIYSGFGILVFVGYTLYDFSRLTHEGFTDEDIPMIIVSIYLDFVNLLLFVLRFLNRD</sequence>
<dbReference type="Pfam" id="PF01027">
    <property type="entry name" value="Bax1-I"/>
    <property type="match status" value="1"/>
</dbReference>
<keyword evidence="5 6" id="KW-0472">Membrane</keyword>
<proteinExistence type="inferred from homology"/>
<protein>
    <submittedName>
        <fullName evidence="7">Bax inhibitor-1 family protein</fullName>
    </submittedName>
</protein>
<feature type="transmembrane region" description="Helical" evidence="6">
    <location>
        <begin position="12"/>
        <end position="31"/>
    </location>
</feature>
<comment type="caution">
    <text evidence="7">The sequence shown here is derived from an EMBL/GenBank/DDBJ whole genome shotgun (WGS) entry which is preliminary data.</text>
</comment>